<evidence type="ECO:0000313" key="1">
    <source>
        <dbReference type="EMBL" id="EGJ51740.1"/>
    </source>
</evidence>
<dbReference type="KEGG" id="daf:Desaf_3456"/>
<reference evidence="1 2" key="1">
    <citation type="journal article" date="2011" name="J. Bacteriol.">
        <title>Genome sequence of the mercury-methylating and pleomorphic Desulfovibrio africanus Strain Walvis Bay.</title>
        <authorList>
            <person name="Brown S.D."/>
            <person name="Wall J.D."/>
            <person name="Kucken A.M."/>
            <person name="Gilmour C.C."/>
            <person name="Podar M."/>
            <person name="Brandt C.C."/>
            <person name="Teshima H."/>
            <person name="Detter J.C."/>
            <person name="Han C.S."/>
            <person name="Land M.L."/>
            <person name="Lucas S."/>
            <person name="Han J."/>
            <person name="Pennacchio L."/>
            <person name="Nolan M."/>
            <person name="Pitluck S."/>
            <person name="Woyke T."/>
            <person name="Goodwin L."/>
            <person name="Palumbo A.V."/>
            <person name="Elias D.A."/>
        </authorList>
    </citation>
    <scope>NUCLEOTIDE SEQUENCE [LARGE SCALE GENOMIC DNA]</scope>
    <source>
        <strain evidence="1 2">Walvis Bay</strain>
    </source>
</reference>
<protein>
    <submittedName>
        <fullName evidence="1">Uncharacterized protein</fullName>
    </submittedName>
</protein>
<dbReference type="HOGENOM" id="CLU_120906_0_0_7"/>
<dbReference type="EMBL" id="CP003221">
    <property type="protein sequence ID" value="EGJ51740.1"/>
    <property type="molecule type" value="Genomic_DNA"/>
</dbReference>
<dbReference type="RefSeq" id="WP_014261354.1">
    <property type="nucleotide sequence ID" value="NC_016629.1"/>
</dbReference>
<dbReference type="eggNOG" id="ENOG5032951">
    <property type="taxonomic scope" value="Bacteria"/>
</dbReference>
<keyword evidence="2" id="KW-1185">Reference proteome</keyword>
<dbReference type="Proteomes" id="UP000007844">
    <property type="component" value="Chromosome"/>
</dbReference>
<sequence>MSTHSRYASIVRAHIRAWRSRAIEELDWYKAQGDLPEAIERAGLAKRHDGKRHSHQTRIPRRVLEEARDALLSIQTDLRAACSFDELFQTIRDRIEPIGGIGELTIYDTAQRIGACLGLAPQHVYLHAGTRQGAKCLGLDCTAGKIAMDALPREFRELEPYEIEDCLCIYKGKLENASKEHSTKKSRCFGKVVRKPAYSCVGARK</sequence>
<proteinExistence type="predicted"/>
<name>F3YXG3_DESAF</name>
<gene>
    <name evidence="1" type="ORF">Desaf_3456</name>
</gene>
<accession>F3YXG3</accession>
<organism evidence="1 2">
    <name type="scientific">Desulfocurvibacter africanus subsp. africanus str. Walvis Bay</name>
    <dbReference type="NCBI Taxonomy" id="690850"/>
    <lineage>
        <taxon>Bacteria</taxon>
        <taxon>Pseudomonadati</taxon>
        <taxon>Thermodesulfobacteriota</taxon>
        <taxon>Desulfovibrionia</taxon>
        <taxon>Desulfovibrionales</taxon>
        <taxon>Desulfovibrionaceae</taxon>
        <taxon>Desulfocurvibacter</taxon>
    </lineage>
</organism>
<evidence type="ECO:0000313" key="2">
    <source>
        <dbReference type="Proteomes" id="UP000007844"/>
    </source>
</evidence>
<dbReference type="AlphaFoldDB" id="F3YXG3"/>